<dbReference type="Pfam" id="PF13489">
    <property type="entry name" value="Methyltransf_23"/>
    <property type="match status" value="1"/>
</dbReference>
<dbReference type="SUPFAM" id="SSF53335">
    <property type="entry name" value="S-adenosyl-L-methionine-dependent methyltransferases"/>
    <property type="match status" value="1"/>
</dbReference>
<dbReference type="Proteomes" id="UP000539985">
    <property type="component" value="Unassembled WGS sequence"/>
</dbReference>
<sequence>MQDQYSEMTTAASLQCRLCHGALQPVFKSTLLQKYEIEYFKCVECHSLQTETPYWLDEAYGKNLSSLDTGAAQRNLHNWVACRGISKLFGVKNVIDIGGGDGLLCRLLRDHGINCHVKDRYASPTYAQGFTEPDFNTPDLVLGFEVLEHFANPLQDLNDIFKYQSNVVLLSTELYSDQTKGWWYLTPDSGQHIFFYSQQAISLIAKQHGYSAIVSGGFILFVRENTSLIKKIIAKYLLKARVCRLLKPLIVMLPCPGVGVDHARQIGKTKGTA</sequence>
<evidence type="ECO:0000313" key="1">
    <source>
        <dbReference type="EMBL" id="NWB97834.1"/>
    </source>
</evidence>
<evidence type="ECO:0000313" key="2">
    <source>
        <dbReference type="Proteomes" id="UP000539985"/>
    </source>
</evidence>
<dbReference type="InterPro" id="IPR029063">
    <property type="entry name" value="SAM-dependent_MTases_sf"/>
</dbReference>
<dbReference type="EMBL" id="JACAQB010000008">
    <property type="protein sequence ID" value="NWB97834.1"/>
    <property type="molecule type" value="Genomic_DNA"/>
</dbReference>
<comment type="caution">
    <text evidence="1">The sequence shown here is derived from an EMBL/GenBank/DDBJ whole genome shotgun (WGS) entry which is preliminary data.</text>
</comment>
<dbReference type="RefSeq" id="WP_177103479.1">
    <property type="nucleotide sequence ID" value="NZ_JACAQB010000008.1"/>
</dbReference>
<proteinExistence type="predicted"/>
<name>A0A7Y8C3L9_9PSED</name>
<dbReference type="AlphaFoldDB" id="A0A7Y8C3L9"/>
<reference evidence="1 2" key="1">
    <citation type="submission" date="2020-04" db="EMBL/GenBank/DDBJ databases">
        <title>Molecular characterization of pseudomonads from Agaricus bisporus reveal novel blotch 2 pathogens in Western Europe.</title>
        <authorList>
            <person name="Taparia T."/>
            <person name="Krijger M."/>
            <person name="Haynes E."/>
            <person name="Elpinstone J.G."/>
            <person name="Noble R."/>
            <person name="Van Der Wolf J."/>
        </authorList>
    </citation>
    <scope>NUCLEOTIDE SEQUENCE [LARGE SCALE GENOMIC DNA]</scope>
    <source>
        <strain evidence="1 2">H7001</strain>
    </source>
</reference>
<dbReference type="Gene3D" id="3.40.50.150">
    <property type="entry name" value="Vaccinia Virus protein VP39"/>
    <property type="match status" value="1"/>
</dbReference>
<accession>A0A7Y8C3L9</accession>
<gene>
    <name evidence="1" type="ORF">HX882_18215</name>
</gene>
<organism evidence="1 2">
    <name type="scientific">Pseudomonas gingeri</name>
    <dbReference type="NCBI Taxonomy" id="117681"/>
    <lineage>
        <taxon>Bacteria</taxon>
        <taxon>Pseudomonadati</taxon>
        <taxon>Pseudomonadota</taxon>
        <taxon>Gammaproteobacteria</taxon>
        <taxon>Pseudomonadales</taxon>
        <taxon>Pseudomonadaceae</taxon>
        <taxon>Pseudomonas</taxon>
    </lineage>
</organism>
<protein>
    <submittedName>
        <fullName evidence="1">Class I SAM-dependent methyltransferase</fullName>
    </submittedName>
</protein>
<dbReference type="GO" id="GO:0032259">
    <property type="term" value="P:methylation"/>
    <property type="evidence" value="ECO:0007669"/>
    <property type="project" value="UniProtKB-KW"/>
</dbReference>
<dbReference type="GO" id="GO:0008168">
    <property type="term" value="F:methyltransferase activity"/>
    <property type="evidence" value="ECO:0007669"/>
    <property type="project" value="UniProtKB-KW"/>
</dbReference>
<keyword evidence="1" id="KW-0808">Transferase</keyword>
<keyword evidence="1" id="KW-0489">Methyltransferase</keyword>